<dbReference type="RefSeq" id="WP_151020306.1">
    <property type="nucleotide sequence ID" value="NZ_CP065748.1"/>
</dbReference>
<organism evidence="1 2">
    <name type="scientific">Delftia lacustris</name>
    <dbReference type="NCBI Taxonomy" id="558537"/>
    <lineage>
        <taxon>Bacteria</taxon>
        <taxon>Pseudomonadati</taxon>
        <taxon>Pseudomonadota</taxon>
        <taxon>Betaproteobacteria</taxon>
        <taxon>Burkholderiales</taxon>
        <taxon>Comamonadaceae</taxon>
        <taxon>Delftia</taxon>
    </lineage>
</organism>
<reference evidence="1 2" key="1">
    <citation type="submission" date="2020-12" db="EMBL/GenBank/DDBJ databases">
        <title>FDA dAtabase for Regulatory Grade micrObial Sequences (FDA-ARGOS): Supporting development and validation of Infectious Disease Dx tests.</title>
        <authorList>
            <person name="Sproer C."/>
            <person name="Gronow S."/>
            <person name="Severitt S."/>
            <person name="Schroder I."/>
            <person name="Tallon L."/>
            <person name="Sadzewicz L."/>
            <person name="Zhao X."/>
            <person name="Boylan J."/>
            <person name="Ott S."/>
            <person name="Bowen H."/>
            <person name="Vavikolanu K."/>
            <person name="Mehta A."/>
            <person name="Aluvathingal J."/>
            <person name="Nadendla S."/>
            <person name="Lowell S."/>
            <person name="Myers T."/>
            <person name="Yan Y."/>
            <person name="Sichtig H."/>
        </authorList>
    </citation>
    <scope>NUCLEOTIDE SEQUENCE [LARGE SCALE GENOMIC DNA]</scope>
    <source>
        <strain evidence="1 2">FDAARGOS_890</strain>
    </source>
</reference>
<gene>
    <name evidence="1" type="ORF">I6G47_14315</name>
</gene>
<keyword evidence="2" id="KW-1185">Reference proteome</keyword>
<sequence length="239" mass="27199">MKQQQLAAKQIASRDPETELTRAFRNSSSHHIQARHHLIVIAGQQLKGLEDRALDALDQVFVAEDPGVRLAQPAADLHVGHQASIRADIFYSEASVQHKRQTSERQSRLCCRLNPVNPMSLDTSIPCFPELDDWPFAPTHPVRIAAHGRYRDSGPQGSTYYVDLKDFDDRCIPFFFERFLGRLCYGSSYETGEDAAFLRRGRRIEQEAILLIEDLATKSPQYEELLEKIRHAKVWTAGI</sequence>
<proteinExistence type="predicted"/>
<dbReference type="AlphaFoldDB" id="A0A7T2YXY7"/>
<evidence type="ECO:0000313" key="1">
    <source>
        <dbReference type="EMBL" id="QPS84159.1"/>
    </source>
</evidence>
<dbReference type="Proteomes" id="UP000595064">
    <property type="component" value="Chromosome"/>
</dbReference>
<dbReference type="KEGG" id="dla:I6G47_14315"/>
<name>A0A7T2YXY7_9BURK</name>
<protein>
    <submittedName>
        <fullName evidence="1">Uncharacterized protein</fullName>
    </submittedName>
</protein>
<accession>A0A7T2YXY7</accession>
<dbReference type="EMBL" id="CP065748">
    <property type="protein sequence ID" value="QPS84159.1"/>
    <property type="molecule type" value="Genomic_DNA"/>
</dbReference>
<evidence type="ECO:0000313" key="2">
    <source>
        <dbReference type="Proteomes" id="UP000595064"/>
    </source>
</evidence>